<evidence type="ECO:0000256" key="7">
    <source>
        <dbReference type="SAM" id="Phobius"/>
    </source>
</evidence>
<dbReference type="STRING" id="1798516.A2950_01570"/>
<gene>
    <name evidence="9" type="ORF">A2950_01570</name>
</gene>
<name>A0A1F6ERU8_9BACT</name>
<evidence type="ECO:0000256" key="1">
    <source>
        <dbReference type="ARBA" id="ARBA00000971"/>
    </source>
</evidence>
<dbReference type="SUPFAM" id="SSF54534">
    <property type="entry name" value="FKBP-like"/>
    <property type="match status" value="1"/>
</dbReference>
<evidence type="ECO:0000256" key="2">
    <source>
        <dbReference type="ARBA" id="ARBA00006577"/>
    </source>
</evidence>
<keyword evidence="7" id="KW-0472">Membrane</keyword>
<dbReference type="Pfam" id="PF00254">
    <property type="entry name" value="FKBP_C"/>
    <property type="match status" value="1"/>
</dbReference>
<dbReference type="PANTHER" id="PTHR43811">
    <property type="entry name" value="FKBP-TYPE PEPTIDYL-PROLYL CIS-TRANS ISOMERASE FKPA"/>
    <property type="match status" value="1"/>
</dbReference>
<keyword evidence="4 5" id="KW-0413">Isomerase</keyword>
<evidence type="ECO:0000256" key="6">
    <source>
        <dbReference type="RuleBase" id="RU003915"/>
    </source>
</evidence>
<evidence type="ECO:0000313" key="9">
    <source>
        <dbReference type="EMBL" id="OGG76343.1"/>
    </source>
</evidence>
<organism evidence="9 10">
    <name type="scientific">Candidatus Kaiserbacteria bacterium RIFCSPLOWO2_01_FULL_55_19</name>
    <dbReference type="NCBI Taxonomy" id="1798516"/>
    <lineage>
        <taxon>Bacteria</taxon>
        <taxon>Candidatus Kaiseribacteriota</taxon>
    </lineage>
</organism>
<dbReference type="GO" id="GO:0003755">
    <property type="term" value="F:peptidyl-prolyl cis-trans isomerase activity"/>
    <property type="evidence" value="ECO:0007669"/>
    <property type="project" value="UniProtKB-UniRule"/>
</dbReference>
<dbReference type="Gene3D" id="3.10.50.40">
    <property type="match status" value="1"/>
</dbReference>
<dbReference type="AlphaFoldDB" id="A0A1F6ERU8"/>
<keyword evidence="3 5" id="KW-0697">Rotamase</keyword>
<dbReference type="InterPro" id="IPR046357">
    <property type="entry name" value="PPIase_dom_sf"/>
</dbReference>
<keyword evidence="7" id="KW-0812">Transmembrane</keyword>
<dbReference type="InterPro" id="IPR001179">
    <property type="entry name" value="PPIase_FKBP_dom"/>
</dbReference>
<feature type="domain" description="PPIase FKBP-type" evidence="8">
    <location>
        <begin position="79"/>
        <end position="168"/>
    </location>
</feature>
<protein>
    <recommendedName>
        <fullName evidence="6">Peptidyl-prolyl cis-trans isomerase</fullName>
        <ecNumber evidence="6">5.2.1.8</ecNumber>
    </recommendedName>
</protein>
<reference evidence="9 10" key="1">
    <citation type="journal article" date="2016" name="Nat. Commun.">
        <title>Thousands of microbial genomes shed light on interconnected biogeochemical processes in an aquifer system.</title>
        <authorList>
            <person name="Anantharaman K."/>
            <person name="Brown C.T."/>
            <person name="Hug L.A."/>
            <person name="Sharon I."/>
            <person name="Castelle C.J."/>
            <person name="Probst A.J."/>
            <person name="Thomas B.C."/>
            <person name="Singh A."/>
            <person name="Wilkins M.J."/>
            <person name="Karaoz U."/>
            <person name="Brodie E.L."/>
            <person name="Williams K.H."/>
            <person name="Hubbard S.S."/>
            <person name="Banfield J.F."/>
        </authorList>
    </citation>
    <scope>NUCLEOTIDE SEQUENCE [LARGE SCALE GENOMIC DNA]</scope>
</reference>
<evidence type="ECO:0000256" key="3">
    <source>
        <dbReference type="ARBA" id="ARBA00023110"/>
    </source>
</evidence>
<feature type="transmembrane region" description="Helical" evidence="7">
    <location>
        <begin position="6"/>
        <end position="26"/>
    </location>
</feature>
<sequence length="169" mass="17311">MNPTQTGIATALALVVVIMFFILPGLSPFGQPQSAAVGEAQTLPTASQDQTATNTMPTDITQLMMKDQVVGTGAAAATGDTVTVNYVGALTNGTVFDASANHGTTGFTFTLGAGQVIKGWDEGIVGMKEGGKRTLLIPADLAYGPQAVGNVIPANSALVFEVELLKVQK</sequence>
<accession>A0A1F6ERU8</accession>
<keyword evidence="7" id="KW-1133">Transmembrane helix</keyword>
<evidence type="ECO:0000256" key="5">
    <source>
        <dbReference type="PROSITE-ProRule" id="PRU00277"/>
    </source>
</evidence>
<evidence type="ECO:0000259" key="8">
    <source>
        <dbReference type="PROSITE" id="PS50059"/>
    </source>
</evidence>
<dbReference type="EC" id="5.2.1.8" evidence="6"/>
<evidence type="ECO:0000256" key="4">
    <source>
        <dbReference type="ARBA" id="ARBA00023235"/>
    </source>
</evidence>
<proteinExistence type="inferred from homology"/>
<comment type="catalytic activity">
    <reaction evidence="1 5 6">
        <text>[protein]-peptidylproline (omega=180) = [protein]-peptidylproline (omega=0)</text>
        <dbReference type="Rhea" id="RHEA:16237"/>
        <dbReference type="Rhea" id="RHEA-COMP:10747"/>
        <dbReference type="Rhea" id="RHEA-COMP:10748"/>
        <dbReference type="ChEBI" id="CHEBI:83833"/>
        <dbReference type="ChEBI" id="CHEBI:83834"/>
        <dbReference type="EC" id="5.2.1.8"/>
    </reaction>
</comment>
<comment type="similarity">
    <text evidence="2 6">Belongs to the FKBP-type PPIase family.</text>
</comment>
<dbReference type="Proteomes" id="UP000176714">
    <property type="component" value="Unassembled WGS sequence"/>
</dbReference>
<dbReference type="EMBL" id="MFMD01000032">
    <property type="protein sequence ID" value="OGG76343.1"/>
    <property type="molecule type" value="Genomic_DNA"/>
</dbReference>
<comment type="caution">
    <text evidence="9">The sequence shown here is derived from an EMBL/GenBank/DDBJ whole genome shotgun (WGS) entry which is preliminary data.</text>
</comment>
<evidence type="ECO:0000313" key="10">
    <source>
        <dbReference type="Proteomes" id="UP000176714"/>
    </source>
</evidence>
<dbReference type="FunFam" id="3.10.50.40:FF:000006">
    <property type="entry name" value="Peptidyl-prolyl cis-trans isomerase"/>
    <property type="match status" value="1"/>
</dbReference>
<dbReference type="PROSITE" id="PS50059">
    <property type="entry name" value="FKBP_PPIASE"/>
    <property type="match status" value="1"/>
</dbReference>
<dbReference type="PANTHER" id="PTHR43811:SF19">
    <property type="entry name" value="39 KDA FK506-BINDING NUCLEAR PROTEIN"/>
    <property type="match status" value="1"/>
</dbReference>